<protein>
    <submittedName>
        <fullName evidence="1">Uncharacterized protein</fullName>
    </submittedName>
</protein>
<sequence length="122" mass="13391">MSVHYELNCGQYVLFVNGRPVSSILDEVAICLDKASGTRHKHGDPDMVNAWCKKTQDAFRSNGLDEMANDLVVIQGRFTLEDLNKVVDNTTYAATLYQKVIDGTAETLDLMGNVVRPALASA</sequence>
<organism evidence="1 2">
    <name type="scientific">Burkholderia ubonensis</name>
    <dbReference type="NCBI Taxonomy" id="101571"/>
    <lineage>
        <taxon>Bacteria</taxon>
        <taxon>Pseudomonadati</taxon>
        <taxon>Pseudomonadota</taxon>
        <taxon>Betaproteobacteria</taxon>
        <taxon>Burkholderiales</taxon>
        <taxon>Burkholderiaceae</taxon>
        <taxon>Burkholderia</taxon>
        <taxon>Burkholderia cepacia complex</taxon>
    </lineage>
</organism>
<dbReference type="EMBL" id="LPHD01000049">
    <property type="protein sequence ID" value="KWA84063.1"/>
    <property type="molecule type" value="Genomic_DNA"/>
</dbReference>
<gene>
    <name evidence="1" type="ORF">WL29_22110</name>
</gene>
<comment type="caution">
    <text evidence="1">The sequence shown here is derived from an EMBL/GenBank/DDBJ whole genome shotgun (WGS) entry which is preliminary data.</text>
</comment>
<proteinExistence type="predicted"/>
<dbReference type="Proteomes" id="UP000060630">
    <property type="component" value="Unassembled WGS sequence"/>
</dbReference>
<accession>A0A106QD34</accession>
<evidence type="ECO:0000313" key="2">
    <source>
        <dbReference type="Proteomes" id="UP000060630"/>
    </source>
</evidence>
<reference evidence="1 2" key="1">
    <citation type="submission" date="2015-11" db="EMBL/GenBank/DDBJ databases">
        <title>Expanding the genomic diversity of Burkholderia species for the development of highly accurate diagnostics.</title>
        <authorList>
            <person name="Sahl J."/>
            <person name="Keim P."/>
            <person name="Wagner D."/>
        </authorList>
    </citation>
    <scope>NUCLEOTIDE SEQUENCE [LARGE SCALE GENOMIC DNA]</scope>
    <source>
        <strain evidence="1 2">MSMB2087WGS</strain>
    </source>
</reference>
<dbReference type="RefSeq" id="WP_060192461.1">
    <property type="nucleotide sequence ID" value="NZ_LPHD01000049.1"/>
</dbReference>
<dbReference type="AlphaFoldDB" id="A0A106QD34"/>
<evidence type="ECO:0000313" key="1">
    <source>
        <dbReference type="EMBL" id="KWA84063.1"/>
    </source>
</evidence>
<name>A0A106QD34_9BURK</name>